<dbReference type="InterPro" id="IPR001387">
    <property type="entry name" value="Cro/C1-type_HTH"/>
</dbReference>
<sequence>MTRLDSITDDKSIGRFVDKSFDISDRIFEILTRKGLSQRQFADILGKNESEVSKWLSGTHNFTIKTITHLEVILEEVIMAVISDNLDNISFEYIDKNPTAELVDCENCLDNLNVPYLKTERVNKFVEYSLSESL</sequence>
<name>A0ABX0UIW7_9BACT</name>
<proteinExistence type="predicted"/>
<reference evidence="2 3" key="1">
    <citation type="submission" date="2020-03" db="EMBL/GenBank/DDBJ databases">
        <title>Genomic Encyclopedia of Type Strains, Phase IV (KMG-IV): sequencing the most valuable type-strain genomes for metagenomic binning, comparative biology and taxonomic classification.</title>
        <authorList>
            <person name="Goeker M."/>
        </authorList>
    </citation>
    <scope>NUCLEOTIDE SEQUENCE [LARGE SCALE GENOMIC DNA]</scope>
    <source>
        <strain evidence="2 3">DSM 102865</strain>
    </source>
</reference>
<feature type="domain" description="HTH cro/C1-type" evidence="1">
    <location>
        <begin position="29"/>
        <end position="77"/>
    </location>
</feature>
<gene>
    <name evidence="2" type="ORF">FHS68_001623</name>
</gene>
<keyword evidence="3" id="KW-1185">Reference proteome</keyword>
<dbReference type="InterPro" id="IPR010982">
    <property type="entry name" value="Lambda_DNA-bd_dom_sf"/>
</dbReference>
<evidence type="ECO:0000313" key="3">
    <source>
        <dbReference type="Proteomes" id="UP001179181"/>
    </source>
</evidence>
<accession>A0ABX0UIW7</accession>
<dbReference type="EMBL" id="JAASQJ010000002">
    <property type="protein sequence ID" value="NIJ52453.1"/>
    <property type="molecule type" value="Genomic_DNA"/>
</dbReference>
<evidence type="ECO:0000259" key="1">
    <source>
        <dbReference type="PROSITE" id="PS50943"/>
    </source>
</evidence>
<organism evidence="2 3">
    <name type="scientific">Dyadobacter arcticus</name>
    <dbReference type="NCBI Taxonomy" id="1078754"/>
    <lineage>
        <taxon>Bacteria</taxon>
        <taxon>Pseudomonadati</taxon>
        <taxon>Bacteroidota</taxon>
        <taxon>Cytophagia</taxon>
        <taxon>Cytophagales</taxon>
        <taxon>Spirosomataceae</taxon>
        <taxon>Dyadobacter</taxon>
    </lineage>
</organism>
<dbReference type="SMART" id="SM00530">
    <property type="entry name" value="HTH_XRE"/>
    <property type="match status" value="1"/>
</dbReference>
<dbReference type="Gene3D" id="1.10.260.40">
    <property type="entry name" value="lambda repressor-like DNA-binding domains"/>
    <property type="match status" value="1"/>
</dbReference>
<dbReference type="CDD" id="cd00093">
    <property type="entry name" value="HTH_XRE"/>
    <property type="match status" value="1"/>
</dbReference>
<dbReference type="RefSeq" id="WP_167268937.1">
    <property type="nucleotide sequence ID" value="NZ_JAASQJ010000002.1"/>
</dbReference>
<comment type="caution">
    <text evidence="2">The sequence shown here is derived from an EMBL/GenBank/DDBJ whole genome shotgun (WGS) entry which is preliminary data.</text>
</comment>
<dbReference type="SUPFAM" id="SSF47413">
    <property type="entry name" value="lambda repressor-like DNA-binding domains"/>
    <property type="match status" value="1"/>
</dbReference>
<protein>
    <submittedName>
        <fullName evidence="2">Transcriptional regulator with XRE-family HTH domain</fullName>
    </submittedName>
</protein>
<dbReference type="Pfam" id="PF01381">
    <property type="entry name" value="HTH_3"/>
    <property type="match status" value="1"/>
</dbReference>
<evidence type="ECO:0000313" key="2">
    <source>
        <dbReference type="EMBL" id="NIJ52453.1"/>
    </source>
</evidence>
<dbReference type="Proteomes" id="UP001179181">
    <property type="component" value="Unassembled WGS sequence"/>
</dbReference>
<dbReference type="PROSITE" id="PS50943">
    <property type="entry name" value="HTH_CROC1"/>
    <property type="match status" value="1"/>
</dbReference>